<keyword evidence="1" id="KW-0732">Signal</keyword>
<dbReference type="EMBL" id="SMGK01000004">
    <property type="protein sequence ID" value="TCK72147.1"/>
    <property type="molecule type" value="Genomic_DNA"/>
</dbReference>
<dbReference type="AlphaFoldDB" id="A0A4R1L4U1"/>
<accession>A0A4R1L4U1</accession>
<reference evidence="3 4" key="1">
    <citation type="submission" date="2019-03" db="EMBL/GenBank/DDBJ databases">
        <title>Genomic Encyclopedia of Type Strains, Phase IV (KMG-IV): sequencing the most valuable type-strain genomes for metagenomic binning, comparative biology and taxonomic classification.</title>
        <authorList>
            <person name="Goeker M."/>
        </authorList>
    </citation>
    <scope>NUCLEOTIDE SEQUENCE [LARGE SCALE GENOMIC DNA]</scope>
    <source>
        <strain evidence="3 4">DSM 103428</strain>
    </source>
</reference>
<feature type="signal peptide" evidence="1">
    <location>
        <begin position="1"/>
        <end position="21"/>
    </location>
</feature>
<evidence type="ECO:0000313" key="4">
    <source>
        <dbReference type="Proteomes" id="UP000295210"/>
    </source>
</evidence>
<evidence type="ECO:0000256" key="1">
    <source>
        <dbReference type="SAM" id="SignalP"/>
    </source>
</evidence>
<dbReference type="Proteomes" id="UP000295210">
    <property type="component" value="Unassembled WGS sequence"/>
</dbReference>
<protein>
    <submittedName>
        <fullName evidence="3">Alginate export protein</fullName>
    </submittedName>
</protein>
<name>A0A4R1L4U1_9BACT</name>
<feature type="domain" description="Alginate export" evidence="2">
    <location>
        <begin position="123"/>
        <end position="453"/>
    </location>
</feature>
<evidence type="ECO:0000313" key="3">
    <source>
        <dbReference type="EMBL" id="TCK72147.1"/>
    </source>
</evidence>
<feature type="chain" id="PRO_5020359669" evidence="1">
    <location>
        <begin position="22"/>
        <end position="491"/>
    </location>
</feature>
<dbReference type="Pfam" id="PF13372">
    <property type="entry name" value="Alginate_exp"/>
    <property type="match status" value="1"/>
</dbReference>
<dbReference type="RefSeq" id="WP_243648256.1">
    <property type="nucleotide sequence ID" value="NZ_SMGK01000004.1"/>
</dbReference>
<sequence>MKALLVSFLFALTVIPAPAQASKRGGPPVSISIYDRTRLDVWQWFAAPPNSETYSYTESLLRIAVARRTRHWDWMAELSQPAVLGLPKDSVSAVAAQGQLGLGATYYAANGNNDYPATAFFKQGFLRYHFKGPDKNLRLGRYEFFEGQETTPKNRTLLWLQNNRIGQRLVGNFGFTNAQRSFDGVDGHYGSGSWDLTGIAARADQGVFNMNGNPELNVDLQYMAFSKYEWNQHLLWRVFAMDYHDGRTGILKTDNRPLAVRQADKKNIRLGTYGGDFLTSIPAGPGNFDFLAWGVLQNGNWGKQSDGAGAVALEGGYQLTKAPTAPWLRGGWFRSSGDKSPGDSRHSTFFQVLPTPRVYARFPFYNLMNNQDTFVQAMDTPTKKLALRSDLHWLQLTSNSDLWYQGGGAFDNKVFGYVGRPNNGHSTFASVYDMSADWQATKSFAFNFYYAHAWGKSVIAAIYPTDRNAQYGYAELVYRWGIPQRDDPTAE</sequence>
<comment type="caution">
    <text evidence="3">The sequence shown here is derived from an EMBL/GenBank/DDBJ whole genome shotgun (WGS) entry which is preliminary data.</text>
</comment>
<dbReference type="InterPro" id="IPR025388">
    <property type="entry name" value="Alginate_export_dom"/>
</dbReference>
<organism evidence="3 4">
    <name type="scientific">Acidipila rosea</name>
    <dbReference type="NCBI Taxonomy" id="768535"/>
    <lineage>
        <taxon>Bacteria</taxon>
        <taxon>Pseudomonadati</taxon>
        <taxon>Acidobacteriota</taxon>
        <taxon>Terriglobia</taxon>
        <taxon>Terriglobales</taxon>
        <taxon>Acidobacteriaceae</taxon>
        <taxon>Acidipila</taxon>
    </lineage>
</organism>
<keyword evidence="4" id="KW-1185">Reference proteome</keyword>
<evidence type="ECO:0000259" key="2">
    <source>
        <dbReference type="Pfam" id="PF13372"/>
    </source>
</evidence>
<gene>
    <name evidence="3" type="ORF">C7378_2780</name>
</gene>
<proteinExistence type="predicted"/>